<evidence type="ECO:0000313" key="7">
    <source>
        <dbReference type="Proteomes" id="UP000218209"/>
    </source>
</evidence>
<feature type="compositionally biased region" description="Low complexity" evidence="3">
    <location>
        <begin position="184"/>
        <end position="209"/>
    </location>
</feature>
<evidence type="ECO:0000256" key="1">
    <source>
        <dbReference type="ARBA" id="ARBA00022473"/>
    </source>
</evidence>
<keyword evidence="1" id="KW-0217">Developmental protein</keyword>
<dbReference type="GO" id="GO:0016540">
    <property type="term" value="P:protein autoprocessing"/>
    <property type="evidence" value="ECO:0007669"/>
    <property type="project" value="InterPro"/>
</dbReference>
<dbReference type="InterPro" id="IPR001657">
    <property type="entry name" value="Hedgehog"/>
</dbReference>
<evidence type="ECO:0000256" key="4">
    <source>
        <dbReference type="SAM" id="Phobius"/>
    </source>
</evidence>
<dbReference type="InterPro" id="IPR001767">
    <property type="entry name" value="Hedgehog_Hint"/>
</dbReference>
<dbReference type="PANTHER" id="PTHR11889:SF31">
    <property type="entry name" value="PROTEIN HEDGEHOG"/>
    <property type="match status" value="1"/>
</dbReference>
<name>A0A1X6NTZ5_PORUM</name>
<dbReference type="PRINTS" id="PR00632">
    <property type="entry name" value="SONICHHOG"/>
</dbReference>
<feature type="region of interest" description="Disordered" evidence="3">
    <location>
        <begin position="184"/>
        <end position="235"/>
    </location>
</feature>
<organism evidence="6 7">
    <name type="scientific">Porphyra umbilicalis</name>
    <name type="common">Purple laver</name>
    <name type="synonym">Red alga</name>
    <dbReference type="NCBI Taxonomy" id="2786"/>
    <lineage>
        <taxon>Eukaryota</taxon>
        <taxon>Rhodophyta</taxon>
        <taxon>Bangiophyceae</taxon>
        <taxon>Bangiales</taxon>
        <taxon>Bangiaceae</taxon>
        <taxon>Porphyra</taxon>
    </lineage>
</organism>
<dbReference type="InterPro" id="IPR050387">
    <property type="entry name" value="Hedgehog_Signaling"/>
</dbReference>
<evidence type="ECO:0000256" key="3">
    <source>
        <dbReference type="SAM" id="MobiDB-lite"/>
    </source>
</evidence>
<dbReference type="InterPro" id="IPR036844">
    <property type="entry name" value="Hint_dom_sf"/>
</dbReference>
<dbReference type="Proteomes" id="UP000218209">
    <property type="component" value="Unassembled WGS sequence"/>
</dbReference>
<evidence type="ECO:0000256" key="2">
    <source>
        <dbReference type="ARBA" id="ARBA00022729"/>
    </source>
</evidence>
<sequence length="413" mass="40960">MATLGGTRLQRGVVAVIVAAVAVVAIVLGSTTPVGGKSLSIVFHDGTPGPIARGLKGRLSPIRQPAPFFPGTSTLLPICGTFLGTSCCVSVCRSNEDGTEMEIASWGAPASGDKLNIPVESSDCPLAFGRASVDFGGESVVGNSHFQGYVSVYASSAASLPACAASGVTWVVGADSSGQLLIAATPGAGSAPPPSSGESSPSAGRPAGATTTAEGPNDGESEGGTTSGTPVGNGECFPAAAPVRLSDGRTVAVADVARGDLAAVTHTVASDVYAWSHRSPGGDHPYVALSTTGGGVLEASSGHLVYVASDGHGGDKHGSRLVPAGDITPGMHLVTADGTADRVVAVAGVVRAGKYAPHTLHGDLVVAGFRVSSYTTAMHPVVAHALLAPARAAYAVGWDLLGGWLDEGAPWVA</sequence>
<keyword evidence="4" id="KW-0812">Transmembrane</keyword>
<dbReference type="InterPro" id="IPR003587">
    <property type="entry name" value="Hint_dom_N"/>
</dbReference>
<dbReference type="Pfam" id="PF01079">
    <property type="entry name" value="Hint"/>
    <property type="match status" value="1"/>
</dbReference>
<evidence type="ECO:0000259" key="5">
    <source>
        <dbReference type="SMART" id="SM00306"/>
    </source>
</evidence>
<dbReference type="Gene3D" id="2.170.16.10">
    <property type="entry name" value="Hedgehog/Intein (Hint) domain"/>
    <property type="match status" value="1"/>
</dbReference>
<dbReference type="AlphaFoldDB" id="A0A1X6NTZ5"/>
<gene>
    <name evidence="6" type="ORF">BU14_0474s0001</name>
</gene>
<proteinExistence type="predicted"/>
<feature type="domain" description="Hint" evidence="5">
    <location>
        <begin position="234"/>
        <end position="337"/>
    </location>
</feature>
<keyword evidence="4" id="KW-1133">Transmembrane helix</keyword>
<dbReference type="EMBL" id="KV919087">
    <property type="protein sequence ID" value="OSX72055.1"/>
    <property type="molecule type" value="Genomic_DNA"/>
</dbReference>
<reference evidence="6 7" key="1">
    <citation type="submission" date="2017-03" db="EMBL/GenBank/DDBJ databases">
        <title>WGS assembly of Porphyra umbilicalis.</title>
        <authorList>
            <person name="Brawley S.H."/>
            <person name="Blouin N.A."/>
            <person name="Ficko-Blean E."/>
            <person name="Wheeler G.L."/>
            <person name="Lohr M."/>
            <person name="Goodson H.V."/>
            <person name="Jenkins J.W."/>
            <person name="Blaby-Haas C.E."/>
            <person name="Helliwell K.E."/>
            <person name="Chan C."/>
            <person name="Marriage T."/>
            <person name="Bhattacharya D."/>
            <person name="Klein A.S."/>
            <person name="Badis Y."/>
            <person name="Brodie J."/>
            <person name="Cao Y."/>
            <person name="Collen J."/>
            <person name="Dittami S.M."/>
            <person name="Gachon C.M."/>
            <person name="Green B.R."/>
            <person name="Karpowicz S."/>
            <person name="Kim J.W."/>
            <person name="Kudahl U."/>
            <person name="Lin S."/>
            <person name="Michel G."/>
            <person name="Mittag M."/>
            <person name="Olson B.J."/>
            <person name="Pangilinan J."/>
            <person name="Peng Y."/>
            <person name="Qiu H."/>
            <person name="Shu S."/>
            <person name="Singer J.T."/>
            <person name="Smith A.G."/>
            <person name="Sprecher B.N."/>
            <person name="Wagner V."/>
            <person name="Wang W."/>
            <person name="Wang Z.-Y."/>
            <person name="Yan J."/>
            <person name="Yarish C."/>
            <person name="Zoeuner-Riek S."/>
            <person name="Zhuang Y."/>
            <person name="Zou Y."/>
            <person name="Lindquist E.A."/>
            <person name="Grimwood J."/>
            <person name="Barry K."/>
            <person name="Rokhsar D.S."/>
            <person name="Schmutz J."/>
            <person name="Stiller J.W."/>
            <person name="Grossman A.R."/>
            <person name="Prochnik S.E."/>
        </authorList>
    </citation>
    <scope>NUCLEOTIDE SEQUENCE [LARGE SCALE GENOMIC DNA]</scope>
    <source>
        <strain evidence="6">4086291</strain>
    </source>
</reference>
<keyword evidence="2" id="KW-0732">Signal</keyword>
<protein>
    <recommendedName>
        <fullName evidence="5">Hint domain-containing protein</fullName>
    </recommendedName>
</protein>
<dbReference type="GO" id="GO:0007267">
    <property type="term" value="P:cell-cell signaling"/>
    <property type="evidence" value="ECO:0007669"/>
    <property type="project" value="InterPro"/>
</dbReference>
<dbReference type="PANTHER" id="PTHR11889">
    <property type="entry name" value="HEDGEHOG"/>
    <property type="match status" value="1"/>
</dbReference>
<keyword evidence="7" id="KW-1185">Reference proteome</keyword>
<dbReference type="SUPFAM" id="SSF51294">
    <property type="entry name" value="Hedgehog/intein (Hint) domain"/>
    <property type="match status" value="1"/>
</dbReference>
<accession>A0A1X6NTZ5</accession>
<dbReference type="CDD" id="cd00081">
    <property type="entry name" value="Hint"/>
    <property type="match status" value="1"/>
</dbReference>
<dbReference type="SMART" id="SM00306">
    <property type="entry name" value="HintN"/>
    <property type="match status" value="1"/>
</dbReference>
<feature type="transmembrane region" description="Helical" evidence="4">
    <location>
        <begin position="12"/>
        <end position="31"/>
    </location>
</feature>
<evidence type="ECO:0000313" key="6">
    <source>
        <dbReference type="EMBL" id="OSX72055.1"/>
    </source>
</evidence>
<keyword evidence="4" id="KW-0472">Membrane</keyword>